<dbReference type="Proteomes" id="UP001596298">
    <property type="component" value="Unassembled WGS sequence"/>
</dbReference>
<dbReference type="RefSeq" id="WP_382404466.1">
    <property type="nucleotide sequence ID" value="NZ_JBHSWH010000001.1"/>
</dbReference>
<gene>
    <name evidence="2" type="ORF">ACFQDH_21850</name>
</gene>
<comment type="caution">
    <text evidence="2">The sequence shown here is derived from an EMBL/GenBank/DDBJ whole genome shotgun (WGS) entry which is preliminary data.</text>
</comment>
<feature type="transmembrane region" description="Helical" evidence="1">
    <location>
        <begin position="135"/>
        <end position="156"/>
    </location>
</feature>
<proteinExistence type="predicted"/>
<keyword evidence="1" id="KW-0472">Membrane</keyword>
<feature type="transmembrane region" description="Helical" evidence="1">
    <location>
        <begin position="65"/>
        <end position="83"/>
    </location>
</feature>
<evidence type="ECO:0000256" key="1">
    <source>
        <dbReference type="SAM" id="Phobius"/>
    </source>
</evidence>
<feature type="transmembrane region" description="Helical" evidence="1">
    <location>
        <begin position="9"/>
        <end position="28"/>
    </location>
</feature>
<name>A0ABW2AMH4_9MICO</name>
<evidence type="ECO:0000313" key="3">
    <source>
        <dbReference type="Proteomes" id="UP001596298"/>
    </source>
</evidence>
<organism evidence="2 3">
    <name type="scientific">Flexivirga alba</name>
    <dbReference type="NCBI Taxonomy" id="702742"/>
    <lineage>
        <taxon>Bacteria</taxon>
        <taxon>Bacillati</taxon>
        <taxon>Actinomycetota</taxon>
        <taxon>Actinomycetes</taxon>
        <taxon>Micrococcales</taxon>
        <taxon>Dermacoccaceae</taxon>
        <taxon>Flexivirga</taxon>
    </lineage>
</organism>
<reference evidence="3" key="1">
    <citation type="journal article" date="2019" name="Int. J. Syst. Evol. Microbiol.">
        <title>The Global Catalogue of Microorganisms (GCM) 10K type strain sequencing project: providing services to taxonomists for standard genome sequencing and annotation.</title>
        <authorList>
            <consortium name="The Broad Institute Genomics Platform"/>
            <consortium name="The Broad Institute Genome Sequencing Center for Infectious Disease"/>
            <person name="Wu L."/>
            <person name="Ma J."/>
        </authorList>
    </citation>
    <scope>NUCLEOTIDE SEQUENCE [LARGE SCALE GENOMIC DNA]</scope>
    <source>
        <strain evidence="3">CCUG 58127</strain>
    </source>
</reference>
<keyword evidence="3" id="KW-1185">Reference proteome</keyword>
<evidence type="ECO:0000313" key="2">
    <source>
        <dbReference type="EMBL" id="MFC6707805.1"/>
    </source>
</evidence>
<protein>
    <submittedName>
        <fullName evidence="2">Uncharacterized protein</fullName>
    </submittedName>
</protein>
<dbReference type="EMBL" id="JBHSWH010000001">
    <property type="protein sequence ID" value="MFC6707805.1"/>
    <property type="molecule type" value="Genomic_DNA"/>
</dbReference>
<accession>A0ABW2AMH4</accession>
<sequence>MRSTNTSGWLPDIGLFILWSAAGLASAVEISGLLTIGILVAPVAWALLGLSAWRTFRRPGRTHTMAGLLLLPALVIGYLGSWTTFMSDAEGDHCASSGGVTMCQSSATCDPSGQCTDATPPVAGDGSTHFHWLSALPFITVGIVVVSAAVAILIVGHRRTNRRLPRPA</sequence>
<feature type="transmembrane region" description="Helical" evidence="1">
    <location>
        <begin position="34"/>
        <end position="53"/>
    </location>
</feature>
<keyword evidence="1" id="KW-0812">Transmembrane</keyword>
<keyword evidence="1" id="KW-1133">Transmembrane helix</keyword>